<sequence>MAESREGSGPETPKAYRQAIKAYEAEYANWLSRGKEIVKRYRDDAKPVSETKKRVWSEKSFNILWSNVQTILPALFARTPIPVCDRKFKDKDDLGRFAAEVVERIGRCLVSRPEYATTLQCAVRDMLLPGRGCVWVRYESTFGPPLTDPETGEIVLDEMGQPVLSVVEERVVPEYVEWDRFGHDCAKNESKIKLKWRVVEFDREDAEKRFGAAKAKDIEYNKEPKGSDKGGDGKDRSRWKTDIVELWDVGKKKVYWFQKDGGEDEFLDVKDDILQLQNFWPCPTPLYATLTNDSLTPVADFCYYQDIAEQLDEAVNRRRLLISAIRAVGAYNAAQPELRAVLKEAAENELIAVKNWIDFGSSGGIKGNMDFLPLEPLVKALQVLNTEIPQLKAEIYEITGISDIVRGTTAPNETATAQQLKGQFATLRLSPRQREVQRFARDLLQIMCELAVEKYDPATIAAIVNLESFSPEEQELFGPALELLRNDKLREYRIDIETDSMVAIDENTDREQRMEAVNTFNGFLKEAAMNLQQMPFFARSYGEMLKFMVRSFKGGRQLEHTIEQDVDAFIEQTLNPPPQQEPGPDPAMQQAQMDSQTKQMELQIKAQQLQLEQERAGVELQLKAREIAVREGELALKAQSETNAHQRESSKILADIAKGEASDQMAPGVNAAGVQSQPVALTINLPSQSMKKKVVLGTDPITGMKVGRIEDEPEILGVG</sequence>
<name>A0A6J5LUY8_9CAUD</name>
<gene>
    <name evidence="2" type="ORF">UFOVP313_5</name>
</gene>
<evidence type="ECO:0000256" key="1">
    <source>
        <dbReference type="SAM" id="MobiDB-lite"/>
    </source>
</evidence>
<evidence type="ECO:0000313" key="2">
    <source>
        <dbReference type="EMBL" id="CAB4136903.1"/>
    </source>
</evidence>
<reference evidence="2" key="1">
    <citation type="submission" date="2020-04" db="EMBL/GenBank/DDBJ databases">
        <authorList>
            <person name="Chiriac C."/>
            <person name="Salcher M."/>
            <person name="Ghai R."/>
            <person name="Kavagutti S V."/>
        </authorList>
    </citation>
    <scope>NUCLEOTIDE SEQUENCE</scope>
</reference>
<protein>
    <submittedName>
        <fullName evidence="2">Uncharacterized protein</fullName>
    </submittedName>
</protein>
<accession>A0A6J5LUY8</accession>
<feature type="compositionally biased region" description="Pro residues" evidence="1">
    <location>
        <begin position="575"/>
        <end position="585"/>
    </location>
</feature>
<dbReference type="EMBL" id="LR796328">
    <property type="protein sequence ID" value="CAB4136903.1"/>
    <property type="molecule type" value="Genomic_DNA"/>
</dbReference>
<feature type="region of interest" description="Disordered" evidence="1">
    <location>
        <begin position="573"/>
        <end position="596"/>
    </location>
</feature>
<organism evidence="2">
    <name type="scientific">uncultured Caudovirales phage</name>
    <dbReference type="NCBI Taxonomy" id="2100421"/>
    <lineage>
        <taxon>Viruses</taxon>
        <taxon>Duplodnaviria</taxon>
        <taxon>Heunggongvirae</taxon>
        <taxon>Uroviricota</taxon>
        <taxon>Caudoviricetes</taxon>
        <taxon>Peduoviridae</taxon>
        <taxon>Maltschvirus</taxon>
        <taxon>Maltschvirus maltsch</taxon>
    </lineage>
</organism>
<proteinExistence type="predicted"/>